<evidence type="ECO:0000256" key="6">
    <source>
        <dbReference type="ARBA" id="ARBA00022989"/>
    </source>
</evidence>
<keyword evidence="4" id="KW-1003">Cell membrane</keyword>
<dbReference type="CDD" id="cd06261">
    <property type="entry name" value="TM_PBP2"/>
    <property type="match status" value="1"/>
</dbReference>
<reference evidence="11" key="1">
    <citation type="submission" date="2017-04" db="EMBL/GenBank/DDBJ databases">
        <authorList>
            <person name="Varghese N."/>
            <person name="Submissions S."/>
        </authorList>
    </citation>
    <scope>NUCLEOTIDE SEQUENCE [LARGE SCALE GENOMIC DNA]</scope>
    <source>
        <strain evidence="11">Ballard 720</strain>
    </source>
</reference>
<keyword evidence="7 8" id="KW-0472">Membrane</keyword>
<dbReference type="InterPro" id="IPR035906">
    <property type="entry name" value="MetI-like_sf"/>
</dbReference>
<evidence type="ECO:0000313" key="11">
    <source>
        <dbReference type="Proteomes" id="UP000192911"/>
    </source>
</evidence>
<sequence length="308" mass="32765">MAELAPRANAPHARVHNAADLARAREARAPWLLAAPALLLFLGLLVVPMALVALLSFNAFDGTLGILPAHTAANYVEVLGDPYYHTIFARTAGLSLLVTVLCAVLGVPETLILARMRAPWRGIFLLVTLGPLLISVVVRTLGWAILMGREGLVNQVLAALGLIDSPLQLLFTLTGVTIALVHVLVPFMVISVWASMQKLDSQIEHAGLSLGASRLTVFRRVVLPQLLPGVLSGSIIVFALAASAFATPSIIGGRKLKVVATAAYDEFLSTLNWPLGASIAVLLLIANAAIILGCNRLVEKRFRAVFES</sequence>
<comment type="similarity">
    <text evidence="2">Belongs to the binding-protein-dependent transport system permease family. CysTW subfamily.</text>
</comment>
<evidence type="ECO:0000256" key="5">
    <source>
        <dbReference type="ARBA" id="ARBA00022692"/>
    </source>
</evidence>
<dbReference type="Pfam" id="PF00528">
    <property type="entry name" value="BPD_transp_1"/>
    <property type="match status" value="1"/>
</dbReference>
<evidence type="ECO:0000256" key="3">
    <source>
        <dbReference type="ARBA" id="ARBA00022448"/>
    </source>
</evidence>
<proteinExistence type="inferred from homology"/>
<feature type="transmembrane region" description="Helical" evidence="8">
    <location>
        <begin position="271"/>
        <end position="294"/>
    </location>
</feature>
<feature type="transmembrane region" description="Helical" evidence="8">
    <location>
        <begin position="31"/>
        <end position="57"/>
    </location>
</feature>
<dbReference type="STRING" id="28094.SAMN06295900_103242"/>
<comment type="subcellular location">
    <subcellularLocation>
        <location evidence="1 8">Cell membrane</location>
        <topology evidence="1 8">Multi-pass membrane protein</topology>
    </subcellularLocation>
</comment>
<dbReference type="RefSeq" id="WP_085225943.1">
    <property type="nucleotide sequence ID" value="NZ_BSQD01000003.1"/>
</dbReference>
<evidence type="ECO:0000256" key="4">
    <source>
        <dbReference type="ARBA" id="ARBA00022475"/>
    </source>
</evidence>
<dbReference type="SUPFAM" id="SSF161098">
    <property type="entry name" value="MetI-like"/>
    <property type="match status" value="1"/>
</dbReference>
<dbReference type="OrthoDB" id="9156191at2"/>
<protein>
    <submittedName>
        <fullName evidence="10">Putative spermidine/putrescine transport system permease protein</fullName>
    </submittedName>
</protein>
<dbReference type="InterPro" id="IPR000515">
    <property type="entry name" value="MetI-like"/>
</dbReference>
<evidence type="ECO:0000313" key="10">
    <source>
        <dbReference type="EMBL" id="SMF15733.1"/>
    </source>
</evidence>
<keyword evidence="6 8" id="KW-1133">Transmembrane helix</keyword>
<organism evidence="10 11">
    <name type="scientific">Trinickia caryophylli</name>
    <name type="common">Paraburkholderia caryophylli</name>
    <dbReference type="NCBI Taxonomy" id="28094"/>
    <lineage>
        <taxon>Bacteria</taxon>
        <taxon>Pseudomonadati</taxon>
        <taxon>Pseudomonadota</taxon>
        <taxon>Betaproteobacteria</taxon>
        <taxon>Burkholderiales</taxon>
        <taxon>Burkholderiaceae</taxon>
        <taxon>Trinickia</taxon>
    </lineage>
</organism>
<keyword evidence="3 8" id="KW-0813">Transport</keyword>
<dbReference type="Proteomes" id="UP000192911">
    <property type="component" value="Unassembled WGS sequence"/>
</dbReference>
<feature type="transmembrane region" description="Helical" evidence="8">
    <location>
        <begin position="87"/>
        <end position="111"/>
    </location>
</feature>
<evidence type="ECO:0000256" key="8">
    <source>
        <dbReference type="RuleBase" id="RU363032"/>
    </source>
</evidence>
<dbReference type="PANTHER" id="PTHR42929:SF5">
    <property type="entry name" value="ABC TRANSPORTER PERMEASE PROTEIN"/>
    <property type="match status" value="1"/>
</dbReference>
<accession>A0A1X7DHL6</accession>
<dbReference type="PANTHER" id="PTHR42929">
    <property type="entry name" value="INNER MEMBRANE ABC TRANSPORTER PERMEASE PROTEIN YDCU-RELATED-RELATED"/>
    <property type="match status" value="1"/>
</dbReference>
<gene>
    <name evidence="10" type="ORF">SAMN06295900_103242</name>
</gene>
<feature type="transmembrane region" description="Helical" evidence="8">
    <location>
        <begin position="123"/>
        <end position="147"/>
    </location>
</feature>
<dbReference type="GeneID" id="95548544"/>
<evidence type="ECO:0000256" key="2">
    <source>
        <dbReference type="ARBA" id="ARBA00007069"/>
    </source>
</evidence>
<dbReference type="EMBL" id="FXAH01000003">
    <property type="protein sequence ID" value="SMF15733.1"/>
    <property type="molecule type" value="Genomic_DNA"/>
</dbReference>
<name>A0A1X7DHL6_TRICW</name>
<dbReference type="GO" id="GO:0055085">
    <property type="term" value="P:transmembrane transport"/>
    <property type="evidence" value="ECO:0007669"/>
    <property type="project" value="InterPro"/>
</dbReference>
<feature type="domain" description="ABC transmembrane type-1" evidence="9">
    <location>
        <begin position="88"/>
        <end position="294"/>
    </location>
</feature>
<keyword evidence="5 8" id="KW-0812">Transmembrane</keyword>
<evidence type="ECO:0000256" key="1">
    <source>
        <dbReference type="ARBA" id="ARBA00004651"/>
    </source>
</evidence>
<evidence type="ECO:0000259" key="9">
    <source>
        <dbReference type="PROSITE" id="PS50928"/>
    </source>
</evidence>
<keyword evidence="11" id="KW-1185">Reference proteome</keyword>
<dbReference type="Gene3D" id="1.10.3720.10">
    <property type="entry name" value="MetI-like"/>
    <property type="match status" value="1"/>
</dbReference>
<dbReference type="AlphaFoldDB" id="A0A1X7DHL6"/>
<dbReference type="PROSITE" id="PS50928">
    <property type="entry name" value="ABC_TM1"/>
    <property type="match status" value="1"/>
</dbReference>
<feature type="transmembrane region" description="Helical" evidence="8">
    <location>
        <begin position="226"/>
        <end position="251"/>
    </location>
</feature>
<dbReference type="GO" id="GO:0005886">
    <property type="term" value="C:plasma membrane"/>
    <property type="evidence" value="ECO:0007669"/>
    <property type="project" value="UniProtKB-SubCell"/>
</dbReference>
<feature type="transmembrane region" description="Helical" evidence="8">
    <location>
        <begin position="167"/>
        <end position="194"/>
    </location>
</feature>
<evidence type="ECO:0000256" key="7">
    <source>
        <dbReference type="ARBA" id="ARBA00023136"/>
    </source>
</evidence>